<reference evidence="4" key="1">
    <citation type="submission" date="2025-08" db="UniProtKB">
        <authorList>
            <consortium name="Ensembl"/>
        </authorList>
    </citation>
    <scope>IDENTIFICATION</scope>
</reference>
<dbReference type="PANTHER" id="PTHR21063:SF4">
    <property type="entry name" value="CD48 ANTIGEN-RELATED"/>
    <property type="match status" value="1"/>
</dbReference>
<feature type="region of interest" description="Disordered" evidence="1">
    <location>
        <begin position="188"/>
        <end position="213"/>
    </location>
</feature>
<evidence type="ECO:0000313" key="4">
    <source>
        <dbReference type="Ensembl" id="ENSCCRP00020005934.1"/>
    </source>
</evidence>
<dbReference type="InterPro" id="IPR013783">
    <property type="entry name" value="Ig-like_fold"/>
</dbReference>
<evidence type="ECO:0000256" key="2">
    <source>
        <dbReference type="SAM" id="Phobius"/>
    </source>
</evidence>
<feature type="transmembrane region" description="Helical" evidence="2">
    <location>
        <begin position="302"/>
        <end position="325"/>
    </location>
</feature>
<dbReference type="InterPro" id="IPR003599">
    <property type="entry name" value="Ig_sub"/>
</dbReference>
<proteinExistence type="predicted"/>
<dbReference type="SMART" id="SM00409">
    <property type="entry name" value="IG"/>
    <property type="match status" value="1"/>
</dbReference>
<dbReference type="InterPro" id="IPR013106">
    <property type="entry name" value="Ig_V-set"/>
</dbReference>
<evidence type="ECO:0000259" key="3">
    <source>
        <dbReference type="PROSITE" id="PS50835"/>
    </source>
</evidence>
<dbReference type="InterPro" id="IPR007110">
    <property type="entry name" value="Ig-like_dom"/>
</dbReference>
<keyword evidence="2" id="KW-1133">Transmembrane helix</keyword>
<dbReference type="AlphaFoldDB" id="A0A8C2GZE4"/>
<organism evidence="4 5">
    <name type="scientific">Cyprinus carpio</name>
    <name type="common">Common carp</name>
    <dbReference type="NCBI Taxonomy" id="7962"/>
    <lineage>
        <taxon>Eukaryota</taxon>
        <taxon>Metazoa</taxon>
        <taxon>Chordata</taxon>
        <taxon>Craniata</taxon>
        <taxon>Vertebrata</taxon>
        <taxon>Euteleostomi</taxon>
        <taxon>Actinopterygii</taxon>
        <taxon>Neopterygii</taxon>
        <taxon>Teleostei</taxon>
        <taxon>Ostariophysi</taxon>
        <taxon>Cypriniformes</taxon>
        <taxon>Cyprinidae</taxon>
        <taxon>Cyprininae</taxon>
        <taxon>Cyprinus</taxon>
    </lineage>
</organism>
<accession>A0A8C2GZE4</accession>
<dbReference type="Ensembl" id="ENSCCRT00020006714.1">
    <property type="protein sequence ID" value="ENSCCRP00020005934.1"/>
    <property type="gene ID" value="ENSCCRG00020003345.1"/>
</dbReference>
<keyword evidence="2" id="KW-0472">Membrane</keyword>
<sequence>MHCNIRCCSGNAYWRHTSGNWRHATTKLLEVLTGRCLVIREVDKRPENMVYPFVLFSLCLWSMVGVFGVEVKSVSVMEGDSVTLNISGTDIQKDDQIIWKFGQILIAQINRKINKSTVHNDSADGRFRDRLKLNNETGSLIITNIRTTHSGVYNVHSTKSETPLNIFNLTVYARLPVPVISRDCASSSPSSSSSSSQQNCSSSSSSSSSSQQNCSSSSSSSSSSLSSYCSLLCSVVNVSDVTLSWYKGNSLLSSISVSDLSRSLSLNLEVEYQDKNTYSCVINNPIRNQTTHLDISEVCQTYPGWTVVILAFDLIVLIFHVAFVAESD</sequence>
<name>A0A8C2GZE4_CYPCA</name>
<dbReference type="PANTHER" id="PTHR21063">
    <property type="entry name" value="LFA-3"/>
    <property type="match status" value="1"/>
</dbReference>
<dbReference type="Proteomes" id="UP000694701">
    <property type="component" value="Unplaced"/>
</dbReference>
<evidence type="ECO:0000256" key="1">
    <source>
        <dbReference type="SAM" id="MobiDB-lite"/>
    </source>
</evidence>
<protein>
    <recommendedName>
        <fullName evidence="3">Ig-like domain-containing protein</fullName>
    </recommendedName>
</protein>
<dbReference type="SUPFAM" id="SSF48726">
    <property type="entry name" value="Immunoglobulin"/>
    <property type="match status" value="2"/>
</dbReference>
<dbReference type="Pfam" id="PF07686">
    <property type="entry name" value="V-set"/>
    <property type="match status" value="1"/>
</dbReference>
<evidence type="ECO:0000313" key="5">
    <source>
        <dbReference type="Proteomes" id="UP000694701"/>
    </source>
</evidence>
<keyword evidence="2" id="KW-0812">Transmembrane</keyword>
<dbReference type="PROSITE" id="PS50835">
    <property type="entry name" value="IG_LIKE"/>
    <property type="match status" value="1"/>
</dbReference>
<feature type="domain" description="Ig-like" evidence="3">
    <location>
        <begin position="189"/>
        <end position="296"/>
    </location>
</feature>
<dbReference type="InterPro" id="IPR036179">
    <property type="entry name" value="Ig-like_dom_sf"/>
</dbReference>
<dbReference type="Gene3D" id="2.60.40.10">
    <property type="entry name" value="Immunoglobulins"/>
    <property type="match status" value="2"/>
</dbReference>
<feature type="transmembrane region" description="Helical" evidence="2">
    <location>
        <begin position="49"/>
        <end position="69"/>
    </location>
</feature>